<dbReference type="Proteomes" id="UP000663305">
    <property type="component" value="Chromosome"/>
</dbReference>
<keyword evidence="4" id="KW-1185">Reference proteome</keyword>
<keyword evidence="1" id="KW-0812">Transmembrane</keyword>
<evidence type="ECO:0000313" key="4">
    <source>
        <dbReference type="Proteomes" id="UP000662973"/>
    </source>
</evidence>
<keyword evidence="1" id="KW-0472">Membrane</keyword>
<sequence length="99" mass="10216">MNRPRLARDLDLLPGVAALALFGVLAAVFLTAGFDAPAGFEAGASVMEGIGYALFDLVDQSSLVTEGFLFAFLAIAVVLDAALDGAILLARREEGGDES</sequence>
<evidence type="ECO:0000313" key="2">
    <source>
        <dbReference type="EMBL" id="QSG09538.1"/>
    </source>
</evidence>
<dbReference type="KEGG" id="hds:HSR122_2154"/>
<dbReference type="EMBL" id="CP064788">
    <property type="protein sequence ID" value="QSG09538.1"/>
    <property type="molecule type" value="Genomic_DNA"/>
</dbReference>
<feature type="transmembrane region" description="Helical" evidence="1">
    <location>
        <begin position="68"/>
        <end position="90"/>
    </location>
</feature>
<feature type="transmembrane region" description="Helical" evidence="1">
    <location>
        <begin position="12"/>
        <end position="34"/>
    </location>
</feature>
<organism evidence="2 4">
    <name type="scientific">Halapricum desulfuricans</name>
    <dbReference type="NCBI Taxonomy" id="2841257"/>
    <lineage>
        <taxon>Archaea</taxon>
        <taxon>Methanobacteriati</taxon>
        <taxon>Methanobacteriota</taxon>
        <taxon>Stenosarchaea group</taxon>
        <taxon>Halobacteria</taxon>
        <taxon>Halobacteriales</taxon>
        <taxon>Haloarculaceae</taxon>
        <taxon>Halapricum</taxon>
    </lineage>
</organism>
<dbReference type="Proteomes" id="UP000662973">
    <property type="component" value="Chromosome"/>
</dbReference>
<reference evidence="2 4" key="1">
    <citation type="submission" date="2020-11" db="EMBL/GenBank/DDBJ databases">
        <title>Carbohydrate-dependent, anaerobic sulfur respiration: A novel catabolism in halophilic archaea.</title>
        <authorList>
            <person name="Sorokin D.Y."/>
            <person name="Messina E."/>
            <person name="Smedile F."/>
            <person name="La Cono V."/>
            <person name="Hallsworth J.E."/>
            <person name="Yakimov M.M."/>
        </authorList>
    </citation>
    <scope>NUCLEOTIDE SEQUENCE [LARGE SCALE GENOMIC DNA]</scope>
    <source>
        <strain evidence="3">HSR-Bgl</strain>
        <strain evidence="2 4">HSR12-2</strain>
    </source>
</reference>
<name>A0A897NAX0_9EURY</name>
<proteinExistence type="predicted"/>
<dbReference type="GeneID" id="68860505"/>
<keyword evidence="2" id="KW-0830">Ubiquinone</keyword>
<accession>A0A897NFC4</accession>
<dbReference type="RefSeq" id="WP_229109670.1">
    <property type="nucleotide sequence ID" value="NZ_CP064788.1"/>
</dbReference>
<protein>
    <submittedName>
        <fullName evidence="2">NADH:ubiquinone oxidoreductase subunit 6</fullName>
    </submittedName>
</protein>
<evidence type="ECO:0000256" key="1">
    <source>
        <dbReference type="SAM" id="Phobius"/>
    </source>
</evidence>
<dbReference type="EMBL" id="CP064789">
    <property type="protein sequence ID" value="QSG11402.1"/>
    <property type="molecule type" value="Genomic_DNA"/>
</dbReference>
<keyword evidence="1" id="KW-1133">Transmembrane helix</keyword>
<gene>
    <name evidence="2" type="primary">nuoJ2</name>
    <name evidence="3" type="ORF">HSBGL_0975</name>
    <name evidence="2" type="ORF">HSR122_2154</name>
</gene>
<dbReference type="AlphaFoldDB" id="A0A897NAX0"/>
<accession>A0A897NAX0</accession>
<evidence type="ECO:0000313" key="3">
    <source>
        <dbReference type="EMBL" id="QSG11402.1"/>
    </source>
</evidence>